<dbReference type="Proteomes" id="UP000638648">
    <property type="component" value="Unassembled WGS sequence"/>
</dbReference>
<dbReference type="EMBL" id="JADBEM010000001">
    <property type="protein sequence ID" value="MBE1603681.1"/>
    <property type="molecule type" value="Genomic_DNA"/>
</dbReference>
<proteinExistence type="predicted"/>
<keyword evidence="2" id="KW-1185">Reference proteome</keyword>
<dbReference type="AlphaFoldDB" id="A0A927MN06"/>
<sequence length="33" mass="3601">MARGAATTDEARLQFGIRRADWQLGSARILTAP</sequence>
<gene>
    <name evidence="1" type="ORF">HEB94_000529</name>
</gene>
<protein>
    <submittedName>
        <fullName evidence="1">Uncharacterized protein</fullName>
    </submittedName>
</protein>
<accession>A0A927MN06</accession>
<comment type="caution">
    <text evidence="1">The sequence shown here is derived from an EMBL/GenBank/DDBJ whole genome shotgun (WGS) entry which is preliminary data.</text>
</comment>
<evidence type="ECO:0000313" key="2">
    <source>
        <dbReference type="Proteomes" id="UP000638648"/>
    </source>
</evidence>
<evidence type="ECO:0000313" key="1">
    <source>
        <dbReference type="EMBL" id="MBE1603681.1"/>
    </source>
</evidence>
<name>A0A927MN06_9ACTN</name>
<organism evidence="1 2">
    <name type="scientific">Actinopolymorpha pittospori</name>
    <dbReference type="NCBI Taxonomy" id="648752"/>
    <lineage>
        <taxon>Bacteria</taxon>
        <taxon>Bacillati</taxon>
        <taxon>Actinomycetota</taxon>
        <taxon>Actinomycetes</taxon>
        <taxon>Propionibacteriales</taxon>
        <taxon>Actinopolymorphaceae</taxon>
        <taxon>Actinopolymorpha</taxon>
    </lineage>
</organism>
<reference evidence="1" key="1">
    <citation type="submission" date="2020-10" db="EMBL/GenBank/DDBJ databases">
        <title>Sequencing the genomes of 1000 actinobacteria strains.</title>
        <authorList>
            <person name="Klenk H.-P."/>
        </authorList>
    </citation>
    <scope>NUCLEOTIDE SEQUENCE</scope>
    <source>
        <strain evidence="1">DSM 45354</strain>
    </source>
</reference>